<proteinExistence type="predicted"/>
<name>A0A6C0BIM1_9ZZZZ</name>
<accession>A0A6C0BIM1</accession>
<protein>
    <submittedName>
        <fullName evidence="2">Uncharacterized protein</fullName>
    </submittedName>
</protein>
<evidence type="ECO:0000313" key="2">
    <source>
        <dbReference type="EMBL" id="QHS91564.1"/>
    </source>
</evidence>
<evidence type="ECO:0000256" key="1">
    <source>
        <dbReference type="SAM" id="MobiDB-lite"/>
    </source>
</evidence>
<feature type="region of interest" description="Disordered" evidence="1">
    <location>
        <begin position="19"/>
        <end position="49"/>
    </location>
</feature>
<feature type="compositionally biased region" description="Basic and acidic residues" evidence="1">
    <location>
        <begin position="28"/>
        <end position="37"/>
    </location>
</feature>
<sequence>MEALAFLSLLAVGAAASQYTSTGTPKPIQDKKTKEGFESGSQRGSDQYKVRRAPVAPVTGPTGELDIQYQLPTGGSISMEPHPSDIQGFPTNYATQYDSGVGQAFGSAASPAPQQPISSISPMVMQRNDGMEATPNYSRLNRVISPLSGVELDSTEFTHNNMVPFFKGSVKQNTNDLGNQNILDNYTGAASQQYNKIEQGPLFDLQKEPTGNPYGIESHTDFMQDRMVGPQNRANEKPFEQVRVGKGLAQGYTSVPSGGYQQPESLDFARPRDTDEIRTADNPKTTFAGVTLPATSVVKNRGQAGEVRKYLPDKFFLNQNGERNFAGGGVDKRERMRSVEVLKTQARIDTTQEYIGTAGSADYKKEYNIPSFKTPTTSQFGEFGWRNADATNYFNKNTDAKENDYGKSGIDIRPNERFFTGERTHGLNVAADQRETTVRYQDSAKPTRNEETLGNPRAAGNFSALGAGVPGAMTVYDPNDIARTTIKETTVDNDWLGIAGPADGPTKLIVYDPEDIARVTGRNTLSEPDKMMNVSLQGVPNKPQLSMPDGVRLTQKASISAKSDYTGIAATTEGKRARSYDAEYGMRHYAQMETVAQGRKPIAGSGLLSLFSGEDQTNIQMKKLDSDYINERQPPIYRVNGPPSGAEVTGIQKYRAPLVLDMSADRFNPASVQSLVANPYVIDLAKRASGMDRMVE</sequence>
<dbReference type="EMBL" id="MN739162">
    <property type="protein sequence ID" value="QHS91564.1"/>
    <property type="molecule type" value="Genomic_DNA"/>
</dbReference>
<reference evidence="2" key="1">
    <citation type="journal article" date="2020" name="Nature">
        <title>Giant virus diversity and host interactions through global metagenomics.</title>
        <authorList>
            <person name="Schulz F."/>
            <person name="Roux S."/>
            <person name="Paez-Espino D."/>
            <person name="Jungbluth S."/>
            <person name="Walsh D.A."/>
            <person name="Denef V.J."/>
            <person name="McMahon K.D."/>
            <person name="Konstantinidis K.T."/>
            <person name="Eloe-Fadrosh E.A."/>
            <person name="Kyrpides N.C."/>
            <person name="Woyke T."/>
        </authorList>
    </citation>
    <scope>NUCLEOTIDE SEQUENCE</scope>
    <source>
        <strain evidence="2">GVMAG-M-3300013006-15</strain>
    </source>
</reference>
<dbReference type="AlphaFoldDB" id="A0A6C0BIM1"/>
<feature type="region of interest" description="Disordered" evidence="1">
    <location>
        <begin position="440"/>
        <end position="459"/>
    </location>
</feature>
<organism evidence="2">
    <name type="scientific">viral metagenome</name>
    <dbReference type="NCBI Taxonomy" id="1070528"/>
    <lineage>
        <taxon>unclassified sequences</taxon>
        <taxon>metagenomes</taxon>
        <taxon>organismal metagenomes</taxon>
    </lineage>
</organism>